<dbReference type="AlphaFoldDB" id="A0A4P8IZ50"/>
<dbReference type="OrthoDB" id="1453999at2"/>
<name>A0A4P8IZ50_9BURK</name>
<reference evidence="1 2" key="1">
    <citation type="submission" date="2019-05" db="EMBL/GenBank/DDBJ databases">
        <title>Burkholderia sp. DHOD12, isolated from subtropical forest soil.</title>
        <authorList>
            <person name="Gao Z.-H."/>
            <person name="Qiu L.-H."/>
        </authorList>
    </citation>
    <scope>NUCLEOTIDE SEQUENCE [LARGE SCALE GENOMIC DNA]</scope>
    <source>
        <strain evidence="1 2">DHOD12</strain>
    </source>
</reference>
<dbReference type="Proteomes" id="UP000298656">
    <property type="component" value="Chromosome 2"/>
</dbReference>
<sequence length="86" mass="9398">MRAEDMLPDDKNAGEFNGVVVRKGSVGAFLANAKTLADPQVSDEARALAERDMVELLPALRALGVFDVFEIRDATLRALVNDRVVR</sequence>
<organism evidence="1 2">
    <name type="scientific">Trinickia violacea</name>
    <dbReference type="NCBI Taxonomy" id="2571746"/>
    <lineage>
        <taxon>Bacteria</taxon>
        <taxon>Pseudomonadati</taxon>
        <taxon>Pseudomonadota</taxon>
        <taxon>Betaproteobacteria</taxon>
        <taxon>Burkholderiales</taxon>
        <taxon>Burkholderiaceae</taxon>
        <taxon>Trinickia</taxon>
    </lineage>
</organism>
<keyword evidence="2" id="KW-1185">Reference proteome</keyword>
<evidence type="ECO:0000313" key="2">
    <source>
        <dbReference type="Proteomes" id="UP000298656"/>
    </source>
</evidence>
<protein>
    <recommendedName>
        <fullName evidence="3">Preprotein translocase subunit SecD</fullName>
    </recommendedName>
</protein>
<dbReference type="RefSeq" id="WP_137335325.1">
    <property type="nucleotide sequence ID" value="NZ_CP040078.1"/>
</dbReference>
<dbReference type="EMBL" id="CP040078">
    <property type="protein sequence ID" value="QCP52554.1"/>
    <property type="molecule type" value="Genomic_DNA"/>
</dbReference>
<accession>A0A4P8IZ50</accession>
<gene>
    <name evidence="1" type="ORF">FAZ95_25675</name>
</gene>
<proteinExistence type="predicted"/>
<evidence type="ECO:0000313" key="1">
    <source>
        <dbReference type="EMBL" id="QCP52554.1"/>
    </source>
</evidence>
<dbReference type="KEGG" id="tvl:FAZ95_25675"/>
<evidence type="ECO:0008006" key="3">
    <source>
        <dbReference type="Google" id="ProtNLM"/>
    </source>
</evidence>